<reference evidence="1 2" key="1">
    <citation type="submission" date="2018-06" db="EMBL/GenBank/DDBJ databases">
        <authorList>
            <consortium name="Pathogen Informatics"/>
            <person name="Doyle S."/>
        </authorList>
    </citation>
    <scope>NUCLEOTIDE SEQUENCE [LARGE SCALE GENOMIC DNA]</scope>
    <source>
        <strain evidence="1 2">NCTC13043</strain>
    </source>
</reference>
<evidence type="ECO:0000313" key="2">
    <source>
        <dbReference type="Proteomes" id="UP000254235"/>
    </source>
</evidence>
<accession>A0A379F3D5</accession>
<dbReference type="AlphaFoldDB" id="A0A379F3D5"/>
<dbReference type="EMBL" id="UGTP01000001">
    <property type="protein sequence ID" value="SUC13148.1"/>
    <property type="molecule type" value="Genomic_DNA"/>
</dbReference>
<organism evidence="1 2">
    <name type="scientific">Prevotella pallens</name>
    <dbReference type="NCBI Taxonomy" id="60133"/>
    <lineage>
        <taxon>Bacteria</taxon>
        <taxon>Pseudomonadati</taxon>
        <taxon>Bacteroidota</taxon>
        <taxon>Bacteroidia</taxon>
        <taxon>Bacteroidales</taxon>
        <taxon>Prevotellaceae</taxon>
        <taxon>Prevotella</taxon>
    </lineage>
</organism>
<dbReference type="Proteomes" id="UP000254235">
    <property type="component" value="Unassembled WGS sequence"/>
</dbReference>
<name>A0A379F3D5_9BACT</name>
<sequence length="98" mass="11703">MHHRSSQAIKKMLASFFVLLHKQMCKNTTNSLQHYSYIRIASFNILNYNTKANYLCNIQKHLTTYLFLDAYNNTYIKILQNGEEHIHHLNKHLLRIII</sequence>
<protein>
    <submittedName>
        <fullName evidence="1">Uncharacterized protein</fullName>
    </submittedName>
</protein>
<gene>
    <name evidence="1" type="ORF">NCTC13043_01772</name>
</gene>
<evidence type="ECO:0000313" key="1">
    <source>
        <dbReference type="EMBL" id="SUC13148.1"/>
    </source>
</evidence>
<proteinExistence type="predicted"/>